<reference evidence="3" key="1">
    <citation type="submission" date="2022-11" db="UniProtKB">
        <authorList>
            <consortium name="WormBaseParasite"/>
        </authorList>
    </citation>
    <scope>IDENTIFICATION</scope>
</reference>
<sequence>MFFSFAFAGTFYGDHWALKGERPVEAVIEEKRLHCSIYTSRSGTPRRYLNITASTMASKQATVWEKESSKDKRQSEEPLSGLSTTADMNELNTTEFDDDDDDELGGGLFSLDEDQPKLDTGRTPKRYNCDCESDAEDLSDDSGNFDSPRRTANVAGRKRHTGNTQASYKELPSDSTTAHGRPTHSTEGRTRIGALAYGTSLPVTIPAGRFWPPRDAVDSIKERDGLLNSDDENVEDRVKTLLPQRIHKDLYREMQAQARSIQAADDPERLFGERPQRRRYQTGEPSPVARPLARHDNAIVIVAASVSTRT</sequence>
<name>A0A914ZE23_PARUN</name>
<organism evidence="2 3">
    <name type="scientific">Parascaris univalens</name>
    <name type="common">Nematode worm</name>
    <dbReference type="NCBI Taxonomy" id="6257"/>
    <lineage>
        <taxon>Eukaryota</taxon>
        <taxon>Metazoa</taxon>
        <taxon>Ecdysozoa</taxon>
        <taxon>Nematoda</taxon>
        <taxon>Chromadorea</taxon>
        <taxon>Rhabditida</taxon>
        <taxon>Spirurina</taxon>
        <taxon>Ascaridomorpha</taxon>
        <taxon>Ascaridoidea</taxon>
        <taxon>Ascarididae</taxon>
        <taxon>Parascaris</taxon>
    </lineage>
</organism>
<evidence type="ECO:0000313" key="3">
    <source>
        <dbReference type="WBParaSite" id="PgB02X_g074_t01"/>
    </source>
</evidence>
<feature type="compositionally biased region" description="Basic and acidic residues" evidence="1">
    <location>
        <begin position="64"/>
        <end position="76"/>
    </location>
</feature>
<feature type="compositionally biased region" description="Polar residues" evidence="1">
    <location>
        <begin position="162"/>
        <end position="178"/>
    </location>
</feature>
<feature type="compositionally biased region" description="Acidic residues" evidence="1">
    <location>
        <begin position="131"/>
        <end position="140"/>
    </location>
</feature>
<feature type="compositionally biased region" description="Polar residues" evidence="1">
    <location>
        <begin position="81"/>
        <end position="94"/>
    </location>
</feature>
<keyword evidence="2" id="KW-1185">Reference proteome</keyword>
<feature type="region of interest" description="Disordered" evidence="1">
    <location>
        <begin position="60"/>
        <end position="191"/>
    </location>
</feature>
<dbReference type="Proteomes" id="UP000887569">
    <property type="component" value="Unplaced"/>
</dbReference>
<dbReference type="WBParaSite" id="PgB02X_g074_t01">
    <property type="protein sequence ID" value="PgB02X_g074_t01"/>
    <property type="gene ID" value="PgB02X_g074"/>
</dbReference>
<evidence type="ECO:0000313" key="2">
    <source>
        <dbReference type="Proteomes" id="UP000887569"/>
    </source>
</evidence>
<proteinExistence type="predicted"/>
<feature type="compositionally biased region" description="Acidic residues" evidence="1">
    <location>
        <begin position="95"/>
        <end position="104"/>
    </location>
</feature>
<accession>A0A914ZE23</accession>
<feature type="region of interest" description="Disordered" evidence="1">
    <location>
        <begin position="270"/>
        <end position="290"/>
    </location>
</feature>
<protein>
    <submittedName>
        <fullName evidence="3">Uncharacterized protein</fullName>
    </submittedName>
</protein>
<evidence type="ECO:0000256" key="1">
    <source>
        <dbReference type="SAM" id="MobiDB-lite"/>
    </source>
</evidence>
<dbReference type="AlphaFoldDB" id="A0A914ZE23"/>